<dbReference type="InterPro" id="IPR003163">
    <property type="entry name" value="Tscrpt_reg_HTH_APSES-type"/>
</dbReference>
<dbReference type="GO" id="GO:0043565">
    <property type="term" value="F:sequence-specific DNA binding"/>
    <property type="evidence" value="ECO:0007669"/>
    <property type="project" value="TreeGrafter"/>
</dbReference>
<dbReference type="InterPro" id="IPR036887">
    <property type="entry name" value="HTH_APSES_sf"/>
</dbReference>
<keyword evidence="2" id="KW-0805">Transcription regulation</keyword>
<dbReference type="GeneID" id="96901307"/>
<feature type="region of interest" description="Disordered" evidence="5">
    <location>
        <begin position="103"/>
        <end position="138"/>
    </location>
</feature>
<accession>G0V8N0</accession>
<dbReference type="STRING" id="1064592.G0V8N0"/>
<evidence type="ECO:0000256" key="3">
    <source>
        <dbReference type="ARBA" id="ARBA00023125"/>
    </source>
</evidence>
<evidence type="ECO:0000256" key="2">
    <source>
        <dbReference type="ARBA" id="ARBA00023015"/>
    </source>
</evidence>
<feature type="region of interest" description="Disordered" evidence="5">
    <location>
        <begin position="322"/>
        <end position="375"/>
    </location>
</feature>
<dbReference type="SUPFAM" id="SSF54616">
    <property type="entry name" value="DNA-binding domain of Mlu1-box binding protein MBP1"/>
    <property type="match status" value="1"/>
</dbReference>
<dbReference type="OMA" id="ERTICYQ"/>
<reference key="2">
    <citation type="submission" date="2011-08" db="EMBL/GenBank/DDBJ databases">
        <title>Genome sequence of Naumovozyma castellii.</title>
        <authorList>
            <person name="Gordon J.L."/>
            <person name="Armisen D."/>
            <person name="Proux-Wera E."/>
            <person name="OhEigeartaigh S.S."/>
            <person name="Byrne K.P."/>
            <person name="Wolfe K.H."/>
        </authorList>
    </citation>
    <scope>NUCLEOTIDE SEQUENCE</scope>
    <source>
        <strain>Type strain:CBS 4309</strain>
    </source>
</reference>
<dbReference type="eggNOG" id="ENOG502QW2C">
    <property type="taxonomic scope" value="Eukaryota"/>
</dbReference>
<dbReference type="InParanoid" id="G0V8N0"/>
<dbReference type="EMBL" id="HE576752">
    <property type="protein sequence ID" value="CCC67829.1"/>
    <property type="molecule type" value="Genomic_DNA"/>
</dbReference>
<protein>
    <recommendedName>
        <fullName evidence="6">HTH APSES-type domain-containing protein</fullName>
    </recommendedName>
</protein>
<dbReference type="PANTHER" id="PTHR47792">
    <property type="entry name" value="PROTEIN SOK2-RELATED"/>
    <property type="match status" value="1"/>
</dbReference>
<evidence type="ECO:0000256" key="4">
    <source>
        <dbReference type="ARBA" id="ARBA00023163"/>
    </source>
</evidence>
<dbReference type="FunFam" id="3.10.260.10:FF:000003">
    <property type="entry name" value="Ascospore maturation 1 protein"/>
    <property type="match status" value="1"/>
</dbReference>
<feature type="compositionally biased region" description="Basic and acidic residues" evidence="5">
    <location>
        <begin position="715"/>
        <end position="725"/>
    </location>
</feature>
<dbReference type="GO" id="GO:0045944">
    <property type="term" value="P:positive regulation of transcription by RNA polymerase II"/>
    <property type="evidence" value="ECO:0007669"/>
    <property type="project" value="TreeGrafter"/>
</dbReference>
<dbReference type="KEGG" id="ncs:NCAS_0A12710"/>
<feature type="compositionally biased region" description="Low complexity" evidence="5">
    <location>
        <begin position="635"/>
        <end position="675"/>
    </location>
</feature>
<dbReference type="GO" id="GO:0005634">
    <property type="term" value="C:nucleus"/>
    <property type="evidence" value="ECO:0007669"/>
    <property type="project" value="TreeGrafter"/>
</dbReference>
<feature type="compositionally biased region" description="Low complexity" evidence="5">
    <location>
        <begin position="103"/>
        <end position="121"/>
    </location>
</feature>
<dbReference type="AlphaFoldDB" id="G0V8N0"/>
<dbReference type="PANTHER" id="PTHR47792:SF1">
    <property type="entry name" value="PROTEIN SOK2-RELATED"/>
    <property type="match status" value="1"/>
</dbReference>
<keyword evidence="4" id="KW-0804">Transcription</keyword>
<evidence type="ECO:0000259" key="6">
    <source>
        <dbReference type="PROSITE" id="PS51299"/>
    </source>
</evidence>
<dbReference type="GO" id="GO:0003700">
    <property type="term" value="F:DNA-binding transcription factor activity"/>
    <property type="evidence" value="ECO:0007669"/>
    <property type="project" value="TreeGrafter"/>
</dbReference>
<feature type="compositionally biased region" description="Polar residues" evidence="5">
    <location>
        <begin position="700"/>
        <end position="714"/>
    </location>
</feature>
<feature type="region of interest" description="Disordered" evidence="5">
    <location>
        <begin position="629"/>
        <end position="725"/>
    </location>
</feature>
<proteinExistence type="inferred from homology"/>
<feature type="compositionally biased region" description="Polar residues" evidence="5">
    <location>
        <begin position="323"/>
        <end position="335"/>
    </location>
</feature>
<dbReference type="RefSeq" id="XP_003674209.1">
    <property type="nucleotide sequence ID" value="XM_003674161.1"/>
</dbReference>
<reference evidence="7 8" key="1">
    <citation type="journal article" date="2011" name="Proc. Natl. Acad. Sci. U.S.A.">
        <title>Evolutionary erosion of yeast sex chromosomes by mating-type switching accidents.</title>
        <authorList>
            <person name="Gordon J.L."/>
            <person name="Armisen D."/>
            <person name="Proux-Wera E."/>
            <person name="Oheigeartaigh S.S."/>
            <person name="Byrne K.P."/>
            <person name="Wolfe K.H."/>
        </authorList>
    </citation>
    <scope>NUCLEOTIDE SEQUENCE [LARGE SCALE GENOMIC DNA]</scope>
    <source>
        <strain evidence="8">ATCC 76901 / BCRC 22586 / CBS 4309 / NBRC 1992 / NRRL Y-12630</strain>
    </source>
</reference>
<keyword evidence="8" id="KW-1185">Reference proteome</keyword>
<sequence length="725" mass="82153">MSNNTQPNNTNSSSHMHMQMPISQGQQQNNAKLNQNQLDNSSASSSAASNNINNNNSNDNEMLNYSQAAANPNTNQQQQTMPTYQYPNQDQWQYQQQYYQQKQQQQQYYPQQDQQYLDQQQNRSHSGSDAGRPTSTISQLPNTQAYYYYYPQLQVQPPQQQQQQVNYQYPQQQQQPTAATTAAAAQQYYYYAPTTTQQQQQQLYDDPAYYQQQQLYQQAISPYQMQAQINSYQPAQPAPPPPQPATIVAISPQNNKESKDNNKNSNYPNPSTYQYPGFQKGQTQQQPSHQYTHSFSAISTSPELMAANEVVATVSTVDHPYMNPTSTFDNNSMVGRNNKNKKHRRKLTADDVSLSDGKQEDEPEEEIYTNNNNNNNTEGIFVKPRVTTTMWEDERTICYQVEANGVSVVRRADNDMINGTKLLNVTKMTRGRRDGILKSEKIRHVVKIGSMHLKGVWVPFERARLMAGREHILDLLYPLFVRDIESVLKQTRPVVFHEDHVSINNVHHHQVQDENEQPQIANIPTTTTASTTNNNNNDLTYSQYENNNEKQLYLPPPTTVVPPPPPPPAVQTQLTNGNLSMYYPSTSQNTMYATQPQRYTATTNTSNNIHTGIAPQQQMPNTMYHSSLIQPLNENNGSTNNTTPSTTNTTTTTSSTVSITNNNNNNTNETTSHTSPLPANTSEPSKEEPATKDSLEKTMEPQQQDETINTSTNADLKEEDKNDSV</sequence>
<evidence type="ECO:0000256" key="5">
    <source>
        <dbReference type="SAM" id="MobiDB-lite"/>
    </source>
</evidence>
<dbReference type="Pfam" id="PF04383">
    <property type="entry name" value="KilA-N"/>
    <property type="match status" value="1"/>
</dbReference>
<dbReference type="PROSITE" id="PS51299">
    <property type="entry name" value="HTH_APSES"/>
    <property type="match status" value="1"/>
</dbReference>
<evidence type="ECO:0000313" key="7">
    <source>
        <dbReference type="EMBL" id="CCC67829.1"/>
    </source>
</evidence>
<dbReference type="OrthoDB" id="5407653at2759"/>
<dbReference type="SMART" id="SM01252">
    <property type="entry name" value="KilA-N"/>
    <property type="match status" value="1"/>
</dbReference>
<feature type="domain" description="HTH APSES-type" evidence="6">
    <location>
        <begin position="385"/>
        <end position="491"/>
    </location>
</feature>
<dbReference type="InterPro" id="IPR018004">
    <property type="entry name" value="KilA/APSES_HTH"/>
</dbReference>
<name>G0V8N0_NAUCA</name>
<feature type="compositionally biased region" description="Low complexity" evidence="5">
    <location>
        <begin position="24"/>
        <end position="60"/>
    </location>
</feature>
<evidence type="ECO:0000313" key="8">
    <source>
        <dbReference type="Proteomes" id="UP000001640"/>
    </source>
</evidence>
<feature type="compositionally biased region" description="Polar residues" evidence="5">
    <location>
        <begin position="267"/>
        <end position="293"/>
    </location>
</feature>
<feature type="compositionally biased region" description="Polar residues" evidence="5">
    <location>
        <begin position="122"/>
        <end position="138"/>
    </location>
</feature>
<organism evidence="7 8">
    <name type="scientific">Naumovozyma castellii</name>
    <name type="common">Yeast</name>
    <name type="synonym">Saccharomyces castellii</name>
    <dbReference type="NCBI Taxonomy" id="27288"/>
    <lineage>
        <taxon>Eukaryota</taxon>
        <taxon>Fungi</taxon>
        <taxon>Dikarya</taxon>
        <taxon>Ascomycota</taxon>
        <taxon>Saccharomycotina</taxon>
        <taxon>Saccharomycetes</taxon>
        <taxon>Saccharomycetales</taxon>
        <taxon>Saccharomycetaceae</taxon>
        <taxon>Naumovozyma</taxon>
    </lineage>
</organism>
<feature type="region of interest" description="Disordered" evidence="5">
    <location>
        <begin position="1"/>
        <end position="62"/>
    </location>
</feature>
<dbReference type="HOGENOM" id="CLU_357582_0_0_1"/>
<keyword evidence="3" id="KW-0238">DNA-binding</keyword>
<feature type="region of interest" description="Disordered" evidence="5">
    <location>
        <begin position="232"/>
        <end position="293"/>
    </location>
</feature>
<feature type="compositionally biased region" description="Low complexity" evidence="5">
    <location>
        <begin position="1"/>
        <end position="14"/>
    </location>
</feature>
<gene>
    <name evidence="7" type="primary">NCAS0A12710</name>
    <name evidence="7" type="ordered locus">NCAS_0A12710</name>
</gene>
<dbReference type="Proteomes" id="UP000001640">
    <property type="component" value="Chromosome 1"/>
</dbReference>
<dbReference type="Gene3D" id="3.10.260.10">
    <property type="entry name" value="Transcription regulator HTH, APSES-type DNA-binding domain"/>
    <property type="match status" value="1"/>
</dbReference>
<feature type="compositionally biased region" description="Basic and acidic residues" evidence="5">
    <location>
        <begin position="684"/>
        <end position="699"/>
    </location>
</feature>
<comment type="similarity">
    <text evidence="1">Belongs to the EFG1/PHD1/stuA family.</text>
</comment>
<evidence type="ECO:0000256" key="1">
    <source>
        <dbReference type="ARBA" id="ARBA00007247"/>
    </source>
</evidence>
<dbReference type="InterPro" id="IPR029790">
    <property type="entry name" value="EFG1/Phd1/StuA"/>
</dbReference>